<name>A0A2A7BND3_9BACI</name>
<protein>
    <submittedName>
        <fullName evidence="1">DNA-binding protein</fullName>
    </submittedName>
</protein>
<dbReference type="RefSeq" id="WP_097815789.1">
    <property type="nucleotide sequence ID" value="NZ_NVPQ01000067.1"/>
</dbReference>
<keyword evidence="1" id="KW-0238">DNA-binding</keyword>
<evidence type="ECO:0000313" key="1">
    <source>
        <dbReference type="EMBL" id="PDY38428.1"/>
    </source>
</evidence>
<dbReference type="AlphaFoldDB" id="A0A2A7BND3"/>
<reference evidence="1 2" key="1">
    <citation type="submission" date="2017-09" db="EMBL/GenBank/DDBJ databases">
        <title>Large-scale bioinformatics analysis of Bacillus genomes uncovers conserved roles of natural products in bacterial physiology.</title>
        <authorList>
            <consortium name="Agbiome Team Llc"/>
            <person name="Bleich R.M."/>
            <person name="Grubbs K.J."/>
            <person name="Santa Maria K.C."/>
            <person name="Allen S.E."/>
            <person name="Farag S."/>
            <person name="Shank E.A."/>
            <person name="Bowers A."/>
        </authorList>
    </citation>
    <scope>NUCLEOTIDE SEQUENCE [LARGE SCALE GENOMIC DNA]</scope>
    <source>
        <strain evidence="1 2">AFS098222</strain>
    </source>
</reference>
<dbReference type="EMBL" id="NVPQ01000067">
    <property type="protein sequence ID" value="PDY38428.1"/>
    <property type="molecule type" value="Genomic_DNA"/>
</dbReference>
<dbReference type="Proteomes" id="UP000220111">
    <property type="component" value="Unassembled WGS sequence"/>
</dbReference>
<proteinExistence type="predicted"/>
<organism evidence="1 2">
    <name type="scientific">Bacillus wiedmannii</name>
    <dbReference type="NCBI Taxonomy" id="1890302"/>
    <lineage>
        <taxon>Bacteria</taxon>
        <taxon>Bacillati</taxon>
        <taxon>Bacillota</taxon>
        <taxon>Bacilli</taxon>
        <taxon>Bacillales</taxon>
        <taxon>Bacillaceae</taxon>
        <taxon>Bacillus</taxon>
        <taxon>Bacillus cereus group</taxon>
    </lineage>
</organism>
<accession>A0A2A7BND3</accession>
<gene>
    <name evidence="1" type="ORF">COO17_21075</name>
</gene>
<dbReference type="GO" id="GO:0003677">
    <property type="term" value="F:DNA binding"/>
    <property type="evidence" value="ECO:0007669"/>
    <property type="project" value="UniProtKB-KW"/>
</dbReference>
<sequence>MVRLNKDYYSIKEASEILNRSIVTIQERIYSKGSNHKINVKKINGRVFIPKEELIKYKRFVEERDNPVEIDCEYAIKKISIKTEQNNLFMDTRTLFLTYSQAYFNKCTGSTVHKQATIGQFINFHNKLQRNLSEEIFKVDIEEVNQLFLKKGLLTSKEKLLFTRFLSYVFDQKNMPLKNKLLAVQKSKRKEQEIYSAATFNQIYKHVQNIELHIEKSLNSRSYANMWVYVTLLCCDFIRGSDLILNTPNLNLKELDIQETDFYSNNFKLNEHQVQIVIKTLYLSFRNKRASKTGELLTFLVPSNLEMPLAYALVLSERLRENKTCQLETFIAGKYRQIKTQGGVTHLKFFNDYKKFEGFRFSSLIMNRSLATYLYGSVTEGDAFDSQLALTLSKNARSHKNEDTTKAYIQMMNKDGSLGRVAINIFRRGNFGWLYEQLLRFIYTDNYNNLNLEDRTTMIEEIKEHLSLKETESIAAYVSNYLTPAIIEETDNDSIVEVMNTIYEKRLKVIHQVMRLNKQQLHELFSKLSIHSMPSKVEHAQCLVFPNCAYPALMNCMYCEYVLPQNLILIQLNQETLRLLTSIQESDNENLLKRQSRFLLQCLLILSEANDTFGKSYVKAYVEVNQINDLLKRYAYKIYLPGDNHGD</sequence>
<evidence type="ECO:0000313" key="2">
    <source>
        <dbReference type="Proteomes" id="UP000220111"/>
    </source>
</evidence>
<comment type="caution">
    <text evidence="1">The sequence shown here is derived from an EMBL/GenBank/DDBJ whole genome shotgun (WGS) entry which is preliminary data.</text>
</comment>